<feature type="transmembrane region" description="Helical" evidence="1">
    <location>
        <begin position="229"/>
        <end position="251"/>
    </location>
</feature>
<dbReference type="PANTHER" id="PTHR35982">
    <property type="entry name" value="AGAP005361-PA"/>
    <property type="match status" value="1"/>
</dbReference>
<protein>
    <recommendedName>
        <fullName evidence="2">DUF7802 domain-containing protein</fullName>
    </recommendedName>
</protein>
<organism evidence="3 4">
    <name type="scientific">[Mycobacterium] fortunisiensis</name>
    <dbReference type="NCBI Taxonomy" id="2600579"/>
    <lineage>
        <taxon>Bacteria</taxon>
        <taxon>Bacillati</taxon>
        <taxon>Actinomycetota</taxon>
        <taxon>Actinomycetes</taxon>
        <taxon>Mycobacteriales</taxon>
        <taxon>Mycobacteriaceae</taxon>
        <taxon>Mycolicibacterium</taxon>
    </lineage>
</organism>
<dbReference type="InterPro" id="IPR056704">
    <property type="entry name" value="DUF7802"/>
</dbReference>
<comment type="caution">
    <text evidence="3">The sequence shown here is derived from an EMBL/GenBank/DDBJ whole genome shotgun (WGS) entry which is preliminary data.</text>
</comment>
<keyword evidence="1" id="KW-0812">Transmembrane</keyword>
<dbReference type="Pfam" id="PF25085">
    <property type="entry name" value="DUF7802"/>
    <property type="match status" value="1"/>
</dbReference>
<reference evidence="3 4" key="1">
    <citation type="journal article" date="2021" name="Sci. Rep.">
        <title>Phenotypic and genomic hallmarks of a novel, potentially pathogenic rapidly growing Mycobacterium species related to the Mycobacterium fortuitum complex.</title>
        <authorList>
            <person name="Gharbi R."/>
            <person name="Khanna V."/>
            <person name="Frigui W."/>
            <person name="Mhenni B."/>
            <person name="Brosch R."/>
            <person name="Mardassi H."/>
        </authorList>
    </citation>
    <scope>NUCLEOTIDE SEQUENCE [LARGE SCALE GENOMIC DNA]</scope>
    <source>
        <strain evidence="3 4">TNTM28</strain>
    </source>
</reference>
<feature type="transmembrane region" description="Helical" evidence="1">
    <location>
        <begin position="294"/>
        <end position="314"/>
    </location>
</feature>
<feature type="transmembrane region" description="Helical" evidence="1">
    <location>
        <begin position="119"/>
        <end position="137"/>
    </location>
</feature>
<feature type="transmembrane region" description="Helical" evidence="1">
    <location>
        <begin position="263"/>
        <end position="282"/>
    </location>
</feature>
<feature type="domain" description="DUF7802" evidence="2">
    <location>
        <begin position="38"/>
        <end position="214"/>
    </location>
</feature>
<proteinExistence type="predicted"/>
<feature type="transmembrane region" description="Helical" evidence="1">
    <location>
        <begin position="39"/>
        <end position="60"/>
    </location>
</feature>
<evidence type="ECO:0000259" key="2">
    <source>
        <dbReference type="Pfam" id="PF25085"/>
    </source>
</evidence>
<feature type="transmembrane region" description="Helical" evidence="1">
    <location>
        <begin position="334"/>
        <end position="354"/>
    </location>
</feature>
<dbReference type="RefSeq" id="WP_217160387.1">
    <property type="nucleotide sequence ID" value="NZ_VOMB01000023.1"/>
</dbReference>
<evidence type="ECO:0000313" key="4">
    <source>
        <dbReference type="Proteomes" id="UP000812982"/>
    </source>
</evidence>
<sequence>MTQQCTAAFDAIARPLGEFSCQYAPAVVHLRNPLALSNWTLVLLEIMMVTGAVLALIHSIRRLRRDGDPVNLALWCATAVYLFAVEIPLYFPNVFGIQDQLGVVFAHNAFTVQFLFDRLPLYIVALYPAVVTLAYEIVRSLGVFRDRGIVIGALCVGFVHHCLYEVFDQLGPQLRWWAWNTDNPINHPMLASVPMTSMFIFATLGPIVATVLVLVLVGRKDPRGWSLTWRTVLAGVLVPLGLAVLSIPTSLFGGPDPNTTAQAIIFSVELVVLAGIALPVLARQWQRACITANRFVRVFGPVYLGVLAVLWLSALPDYFRADAGITADGTPTGSLTYAVGCFAVSVAVVAAVAARRGTPTPVGRPEFVQPVE</sequence>
<evidence type="ECO:0000313" key="3">
    <source>
        <dbReference type="EMBL" id="MBU9766546.1"/>
    </source>
</evidence>
<keyword evidence="4" id="KW-1185">Reference proteome</keyword>
<name>A0ABS6KSK2_9MYCO</name>
<dbReference type="PANTHER" id="PTHR35982:SF1">
    <property type="entry name" value="SPIROCYCLASE, AVEC FAMILY"/>
    <property type="match status" value="1"/>
</dbReference>
<feature type="transmembrane region" description="Helical" evidence="1">
    <location>
        <begin position="149"/>
        <end position="167"/>
    </location>
</feature>
<keyword evidence="1" id="KW-0472">Membrane</keyword>
<dbReference type="Proteomes" id="UP000812982">
    <property type="component" value="Unassembled WGS sequence"/>
</dbReference>
<feature type="transmembrane region" description="Helical" evidence="1">
    <location>
        <begin position="198"/>
        <end position="217"/>
    </location>
</feature>
<accession>A0ABS6KSK2</accession>
<gene>
    <name evidence="3" type="ORF">FR943_22220</name>
</gene>
<evidence type="ECO:0000256" key="1">
    <source>
        <dbReference type="SAM" id="Phobius"/>
    </source>
</evidence>
<dbReference type="EMBL" id="VOMB01000023">
    <property type="protein sequence ID" value="MBU9766546.1"/>
    <property type="molecule type" value="Genomic_DNA"/>
</dbReference>
<feature type="transmembrane region" description="Helical" evidence="1">
    <location>
        <begin position="72"/>
        <end position="91"/>
    </location>
</feature>
<keyword evidence="1" id="KW-1133">Transmembrane helix</keyword>